<sequence length="69" mass="7733">MKPIWKLIVLGATVLFLMQSCVTVRRPRHRHHHKHCLVVAQLLTGTTLLNFLSGECPEASEPVVYGNKG</sequence>
<comment type="caution">
    <text evidence="1">The sequence shown here is derived from an EMBL/GenBank/DDBJ whole genome shotgun (WGS) entry which is preliminary data.</text>
</comment>
<dbReference type="EMBL" id="JAQQPO010000023">
    <property type="protein sequence ID" value="MDC7960145.1"/>
    <property type="molecule type" value="Genomic_DNA"/>
</dbReference>
<dbReference type="RefSeq" id="WP_117935583.1">
    <property type="nucleotide sequence ID" value="NZ_CAKJYZ010000002.1"/>
</dbReference>
<evidence type="ECO:0000313" key="1">
    <source>
        <dbReference type="EMBL" id="MDC7960145.1"/>
    </source>
</evidence>
<dbReference type="AlphaFoldDB" id="A0AAW6IHE2"/>
<name>A0AAW6IHE2_BACOV</name>
<gene>
    <name evidence="1" type="ORF">PQ628_18235</name>
</gene>
<proteinExistence type="predicted"/>
<dbReference type="PROSITE" id="PS51257">
    <property type="entry name" value="PROKAR_LIPOPROTEIN"/>
    <property type="match status" value="1"/>
</dbReference>
<accession>A0AAW6IHE2</accession>
<reference evidence="1" key="1">
    <citation type="submission" date="2022-10" db="EMBL/GenBank/DDBJ databases">
        <title>Human gut microbiome strain richness.</title>
        <authorList>
            <person name="Chen-Liaw A."/>
        </authorList>
    </citation>
    <scope>NUCLEOTIDE SEQUENCE</scope>
    <source>
        <strain evidence="1">RTP21484st1_H8_RTP21484_190118</strain>
    </source>
</reference>
<evidence type="ECO:0000313" key="2">
    <source>
        <dbReference type="Proteomes" id="UP001215078"/>
    </source>
</evidence>
<organism evidence="1 2">
    <name type="scientific">Bacteroides ovatus</name>
    <dbReference type="NCBI Taxonomy" id="28116"/>
    <lineage>
        <taxon>Bacteria</taxon>
        <taxon>Pseudomonadati</taxon>
        <taxon>Bacteroidota</taxon>
        <taxon>Bacteroidia</taxon>
        <taxon>Bacteroidales</taxon>
        <taxon>Bacteroidaceae</taxon>
        <taxon>Bacteroides</taxon>
    </lineage>
</organism>
<protein>
    <submittedName>
        <fullName evidence="1">Uncharacterized protein</fullName>
    </submittedName>
</protein>
<dbReference type="Proteomes" id="UP001215078">
    <property type="component" value="Unassembled WGS sequence"/>
</dbReference>